<evidence type="ECO:0000259" key="7">
    <source>
        <dbReference type="Pfam" id="PF07195"/>
    </source>
</evidence>
<dbReference type="InterPro" id="IPR003481">
    <property type="entry name" value="FliD_N"/>
</dbReference>
<evidence type="ECO:0000256" key="3">
    <source>
        <dbReference type="ARBA" id="ARBA00023054"/>
    </source>
</evidence>
<sequence>MAGLGIDGLASGLDTTSIINQLMTLEARPQVTLKSTLSATTAFATDLRSLNTAVAAVAASAKTASTATSLAVYKTTSSAASVTATARNTAAPGSLTFAVDQTAQRQITVTAAMSTWASTPPTLTIKNADGTATSVTAATNSLADVASAINGAGKGVSATVVSAGTDTGGTKLYRLQLTATASGASGGFTVYRGSAADVTAGTAVDLSTETGAATVTAARDASVTLWGGTAAAQTITSSSNTFTDLLPGLDVTVTSAEATPVTLTTAQDTGAAAGVAAGLFNSLIAIFSGIDKNTAVTTSVTAGTTSGTTVKAGSFTGDSAIRQLKDALLSAATSPVDSTSLNDIGIKITRDGTVQFDSAAFSAALQKDPTGTAAKFQTVAGRIATAATAASDSTKGYITSKIAGQDKQVASLNDQISDWDLRLAARKDILQKQYNALETALSSMKSQSDWLSSQLGNLMTSSSSSSSK</sequence>
<accession>A0ABM8GA81</accession>
<dbReference type="InterPro" id="IPR010809">
    <property type="entry name" value="FliD_C"/>
</dbReference>
<keyword evidence="8" id="KW-0966">Cell projection</keyword>
<keyword evidence="3" id="KW-0175">Coiled coil</keyword>
<feature type="domain" description="Flagellar hook-associated protein 2 N-terminal" evidence="6">
    <location>
        <begin position="11"/>
        <end position="106"/>
    </location>
</feature>
<evidence type="ECO:0000256" key="5">
    <source>
        <dbReference type="RuleBase" id="RU362066"/>
    </source>
</evidence>
<evidence type="ECO:0000259" key="6">
    <source>
        <dbReference type="Pfam" id="PF02465"/>
    </source>
</evidence>
<keyword evidence="9" id="KW-1185">Reference proteome</keyword>
<comment type="function">
    <text evidence="5">Required for morphogenesis and for the elongation of the flagellar filament by facilitating polymerization of the flagellin monomers at the tip of growing filament. Forms a capping structure, which prevents flagellin subunits (transported through the central channel of the flagellum) from leaking out without polymerization at the distal end.</text>
</comment>
<proteinExistence type="inferred from homology"/>
<dbReference type="Pfam" id="PF07196">
    <property type="entry name" value="Flagellin_IN"/>
    <property type="match status" value="1"/>
</dbReference>
<protein>
    <recommendedName>
        <fullName evidence="5">Flagellar hook-associated protein 2</fullName>
        <shortName evidence="5">HAP2</shortName>
    </recommendedName>
    <alternativeName>
        <fullName evidence="5">Flagellar cap protein</fullName>
    </alternativeName>
</protein>
<evidence type="ECO:0000313" key="9">
    <source>
        <dbReference type="Proteomes" id="UP001321498"/>
    </source>
</evidence>
<evidence type="ECO:0000256" key="1">
    <source>
        <dbReference type="ARBA" id="ARBA00009764"/>
    </source>
</evidence>
<dbReference type="PANTHER" id="PTHR30288:SF0">
    <property type="entry name" value="FLAGELLAR HOOK-ASSOCIATED PROTEIN 2"/>
    <property type="match status" value="1"/>
</dbReference>
<dbReference type="InterPro" id="IPR040026">
    <property type="entry name" value="FliD"/>
</dbReference>
<dbReference type="Proteomes" id="UP001321498">
    <property type="component" value="Chromosome"/>
</dbReference>
<dbReference type="PANTHER" id="PTHR30288">
    <property type="entry name" value="FLAGELLAR CAP/ASSEMBLY PROTEIN FLID"/>
    <property type="match status" value="1"/>
</dbReference>
<comment type="similarity">
    <text evidence="1 5">Belongs to the FliD family.</text>
</comment>
<dbReference type="Pfam" id="PF07195">
    <property type="entry name" value="FliD_C"/>
    <property type="match status" value="1"/>
</dbReference>
<reference evidence="9" key="1">
    <citation type="journal article" date="2019" name="Int. J. Syst. Evol. Microbiol.">
        <title>The Global Catalogue of Microorganisms (GCM) 10K type strain sequencing project: providing services to taxonomists for standard genome sequencing and annotation.</title>
        <authorList>
            <consortium name="The Broad Institute Genomics Platform"/>
            <consortium name="The Broad Institute Genome Sequencing Center for Infectious Disease"/>
            <person name="Wu L."/>
            <person name="Ma J."/>
        </authorList>
    </citation>
    <scope>NUCLEOTIDE SEQUENCE [LARGE SCALE GENOMIC DNA]</scope>
    <source>
        <strain evidence="9">NBRC 108725</strain>
    </source>
</reference>
<name>A0ABM8GA81_9MICO</name>
<evidence type="ECO:0000313" key="8">
    <source>
        <dbReference type="EMBL" id="BDZ45105.1"/>
    </source>
</evidence>
<keyword evidence="4 5" id="KW-0975">Bacterial flagellum</keyword>
<keyword evidence="5" id="KW-0964">Secreted</keyword>
<dbReference type="RefSeq" id="WP_286278508.1">
    <property type="nucleotide sequence ID" value="NZ_AP027731.1"/>
</dbReference>
<gene>
    <name evidence="8" type="primary">fliD</name>
    <name evidence="8" type="ORF">GCM10025866_10140</name>
</gene>
<evidence type="ECO:0000256" key="2">
    <source>
        <dbReference type="ARBA" id="ARBA00011255"/>
    </source>
</evidence>
<dbReference type="EMBL" id="AP027731">
    <property type="protein sequence ID" value="BDZ45105.1"/>
    <property type="molecule type" value="Genomic_DNA"/>
</dbReference>
<dbReference type="InterPro" id="IPR010810">
    <property type="entry name" value="Flagellin_hook_IN_motif"/>
</dbReference>
<dbReference type="Pfam" id="PF02465">
    <property type="entry name" value="FliD_N"/>
    <property type="match status" value="1"/>
</dbReference>
<keyword evidence="8" id="KW-0282">Flagellum</keyword>
<feature type="domain" description="Flagellar hook-associated protein 2 C-terminal" evidence="7">
    <location>
        <begin position="218"/>
        <end position="446"/>
    </location>
</feature>
<keyword evidence="8" id="KW-0969">Cilium</keyword>
<comment type="subunit">
    <text evidence="2 5">Homopentamer.</text>
</comment>
<evidence type="ECO:0000256" key="4">
    <source>
        <dbReference type="ARBA" id="ARBA00023143"/>
    </source>
</evidence>
<comment type="subcellular location">
    <subcellularLocation>
        <location evidence="5">Secreted</location>
    </subcellularLocation>
    <subcellularLocation>
        <location evidence="5">Bacterial flagellum</location>
    </subcellularLocation>
</comment>
<organism evidence="8 9">
    <name type="scientific">Naasia aerilata</name>
    <dbReference type="NCBI Taxonomy" id="1162966"/>
    <lineage>
        <taxon>Bacteria</taxon>
        <taxon>Bacillati</taxon>
        <taxon>Actinomycetota</taxon>
        <taxon>Actinomycetes</taxon>
        <taxon>Micrococcales</taxon>
        <taxon>Microbacteriaceae</taxon>
        <taxon>Naasia</taxon>
    </lineage>
</organism>